<dbReference type="Proteomes" id="UP001146120">
    <property type="component" value="Unassembled WGS sequence"/>
</dbReference>
<organism evidence="3 4">
    <name type="scientific">Lagenidium giganteum</name>
    <dbReference type="NCBI Taxonomy" id="4803"/>
    <lineage>
        <taxon>Eukaryota</taxon>
        <taxon>Sar</taxon>
        <taxon>Stramenopiles</taxon>
        <taxon>Oomycota</taxon>
        <taxon>Peronosporomycetes</taxon>
        <taxon>Pythiales</taxon>
        <taxon>Pythiaceae</taxon>
    </lineage>
</organism>
<keyword evidence="2" id="KW-1133">Transmembrane helix</keyword>
<reference evidence="3" key="2">
    <citation type="journal article" date="2023" name="Microbiol Resour">
        <title>Decontamination and Annotation of the Draft Genome Sequence of the Oomycete Lagenidium giganteum ARSEF 373.</title>
        <authorList>
            <person name="Morgan W.R."/>
            <person name="Tartar A."/>
        </authorList>
    </citation>
    <scope>NUCLEOTIDE SEQUENCE</scope>
    <source>
        <strain evidence="3">ARSEF 373</strain>
    </source>
</reference>
<keyword evidence="2" id="KW-0472">Membrane</keyword>
<reference evidence="3" key="1">
    <citation type="submission" date="2022-11" db="EMBL/GenBank/DDBJ databases">
        <authorList>
            <person name="Morgan W.R."/>
            <person name="Tartar A."/>
        </authorList>
    </citation>
    <scope>NUCLEOTIDE SEQUENCE</scope>
    <source>
        <strain evidence="3">ARSEF 373</strain>
    </source>
</reference>
<dbReference type="AlphaFoldDB" id="A0AAV2Z6Q0"/>
<feature type="transmembrane region" description="Helical" evidence="2">
    <location>
        <begin position="124"/>
        <end position="148"/>
    </location>
</feature>
<feature type="compositionally biased region" description="Polar residues" evidence="1">
    <location>
        <begin position="200"/>
        <end position="221"/>
    </location>
</feature>
<evidence type="ECO:0000313" key="4">
    <source>
        <dbReference type="Proteomes" id="UP001146120"/>
    </source>
</evidence>
<gene>
    <name evidence="3" type="ORF">N0F65_010826</name>
</gene>
<sequence>MQPKLVMSLRGRQVSQVNSEASMDDGPHVGFFGLESPSLNNSRLLLESFNQPQALDLAEILHPTPEIVLRHKRFVALVAISTAAIGGITALFWHGINLTTFLEPVGESDEAEWRVQLYNTYSGVVMGFAESLVGLGLASFFPVFIIYMHNLPWFPGDNPLYGTPKFKRIALMLFFPLVMIAVGSSMSALQANSSTQGQRLSLDASTLQQQNSRPTGSTTKPTVAGEVPLDETILATAVRRRVAPFRYVQSNCRKALAGASSTSGSARRGNSPVDTDTAPLQSVFALDSTSVRFGFPVKAWARSMGPASAIPEANNSVIDMKTAFELAFQGQALFERAIADSNTITGRECTGRNHTAKCAGGNTALSYLMGFVNGSKSRDEQNLRAAMADALGLMLEDVNTTAMTIDYQTMPLNSMMNLQAMMIQIPDNIGVPYGLNGSNVAVPEGCKRGGPGVCDQVYRFDHKDAFCGSKSCIFLDWHSTRRPRKQVAVMQYAKNCPASKIKYDGGLYTYVPSDCETEENAAFLFGLGSGIIGDEFGINFNGTGTPFVRNPRRVHSLAFAKLSWKFEDVSKTLNASCLAEDCSGLVHQLRQDQRFLVLGKQSLPASLSKATFKNPTRLIELISPQIKCPRYSNNSAATIERLVPANFKTFSWTTAGLSGDDCSVLADSYLRQITANQYYLTQPLQPMYTSALMYMFQNASISKTRKQADNNDASEAVQLSLAGDKRTSEVFLRNTTVGSVTTWLASGIMFVLAALVLLLPNERARLKPTVGKNARAERFIGIQTDETYPNFVYKKRFLIGHTGEEIKLSEFTVQSVGLHHKMDEDELVYL</sequence>
<protein>
    <submittedName>
        <fullName evidence="3">Uncharacterized protein</fullName>
    </submittedName>
</protein>
<feature type="transmembrane region" description="Helical" evidence="2">
    <location>
        <begin position="740"/>
        <end position="759"/>
    </location>
</feature>
<accession>A0AAV2Z6Q0</accession>
<dbReference type="EMBL" id="DAKRPA010000051">
    <property type="protein sequence ID" value="DBA01234.1"/>
    <property type="molecule type" value="Genomic_DNA"/>
</dbReference>
<comment type="caution">
    <text evidence="3">The sequence shown here is derived from an EMBL/GenBank/DDBJ whole genome shotgun (WGS) entry which is preliminary data.</text>
</comment>
<keyword evidence="2" id="KW-0812">Transmembrane</keyword>
<feature type="transmembrane region" description="Helical" evidence="2">
    <location>
        <begin position="169"/>
        <end position="189"/>
    </location>
</feature>
<proteinExistence type="predicted"/>
<feature type="transmembrane region" description="Helical" evidence="2">
    <location>
        <begin position="74"/>
        <end position="96"/>
    </location>
</feature>
<feature type="region of interest" description="Disordered" evidence="1">
    <location>
        <begin position="200"/>
        <end position="224"/>
    </location>
</feature>
<evidence type="ECO:0000313" key="3">
    <source>
        <dbReference type="EMBL" id="DBA01234.1"/>
    </source>
</evidence>
<evidence type="ECO:0000256" key="2">
    <source>
        <dbReference type="SAM" id="Phobius"/>
    </source>
</evidence>
<evidence type="ECO:0000256" key="1">
    <source>
        <dbReference type="SAM" id="MobiDB-lite"/>
    </source>
</evidence>
<name>A0AAV2Z6Q0_9STRA</name>
<keyword evidence="4" id="KW-1185">Reference proteome</keyword>